<dbReference type="InterPro" id="IPR036047">
    <property type="entry name" value="F-box-like_dom_sf"/>
</dbReference>
<evidence type="ECO:0000313" key="1">
    <source>
        <dbReference type="EMBL" id="GJE95909.1"/>
    </source>
</evidence>
<evidence type="ECO:0008006" key="3">
    <source>
        <dbReference type="Google" id="ProtNLM"/>
    </source>
</evidence>
<dbReference type="CDD" id="cd09917">
    <property type="entry name" value="F-box_SF"/>
    <property type="match status" value="1"/>
</dbReference>
<dbReference type="Proteomes" id="UP000703269">
    <property type="component" value="Unassembled WGS sequence"/>
</dbReference>
<organism evidence="1 2">
    <name type="scientific">Phanerochaete sordida</name>
    <dbReference type="NCBI Taxonomy" id="48140"/>
    <lineage>
        <taxon>Eukaryota</taxon>
        <taxon>Fungi</taxon>
        <taxon>Dikarya</taxon>
        <taxon>Basidiomycota</taxon>
        <taxon>Agaricomycotina</taxon>
        <taxon>Agaricomycetes</taxon>
        <taxon>Polyporales</taxon>
        <taxon>Phanerochaetaceae</taxon>
        <taxon>Phanerochaete</taxon>
    </lineage>
</organism>
<dbReference type="EMBL" id="BPQB01000053">
    <property type="protein sequence ID" value="GJE95909.1"/>
    <property type="molecule type" value="Genomic_DNA"/>
</dbReference>
<protein>
    <recommendedName>
        <fullName evidence="3">F-box domain-containing protein</fullName>
    </recommendedName>
</protein>
<keyword evidence="2" id="KW-1185">Reference proteome</keyword>
<reference evidence="1 2" key="1">
    <citation type="submission" date="2021-08" db="EMBL/GenBank/DDBJ databases">
        <title>Draft Genome Sequence of Phanerochaete sordida strain YK-624.</title>
        <authorList>
            <person name="Mori T."/>
            <person name="Dohra H."/>
            <person name="Suzuki T."/>
            <person name="Kawagishi H."/>
            <person name="Hirai H."/>
        </authorList>
    </citation>
    <scope>NUCLEOTIDE SEQUENCE [LARGE SCALE GENOMIC DNA]</scope>
    <source>
        <strain evidence="1 2">YK-624</strain>
    </source>
</reference>
<gene>
    <name evidence="1" type="ORF">PsYK624_121000</name>
</gene>
<comment type="caution">
    <text evidence="1">The sequence shown here is derived from an EMBL/GenBank/DDBJ whole genome shotgun (WGS) entry which is preliminary data.</text>
</comment>
<dbReference type="OrthoDB" id="2921803at2759"/>
<dbReference type="SUPFAM" id="SSF81383">
    <property type="entry name" value="F-box domain"/>
    <property type="match status" value="1"/>
</dbReference>
<evidence type="ECO:0000313" key="2">
    <source>
        <dbReference type="Proteomes" id="UP000703269"/>
    </source>
</evidence>
<dbReference type="AlphaFoldDB" id="A0A9P3GKF0"/>
<proteinExistence type="predicted"/>
<accession>A0A9P3GKF0</accession>
<sequence length="167" mass="19186">MTEDVGCRLPQEVVDMVIDYLYDDRRSLRQCSLTCKAWEPSSTMHLFLRISWPPHKVHWSFPEEIEALHNDPYYTASFDDCYALLLSSPRIRNAVCHLRLTGLRSHGRSGLSRNQSHEPLPLTFLFALPELLPGLQTLEIWDLAFGVLEPPPSVSLELPRTLKKLAF</sequence>
<name>A0A9P3GKF0_9APHY</name>